<gene>
    <name evidence="1" type="ORF">RN96_05985</name>
</gene>
<proteinExistence type="predicted"/>
<organism evidence="1 2">
    <name type="scientific">Fusobacterium nucleatum subsp. polymorphum</name>
    <name type="common">Fusobacterium polymorphum</name>
    <dbReference type="NCBI Taxonomy" id="76857"/>
    <lineage>
        <taxon>Bacteria</taxon>
        <taxon>Fusobacteriati</taxon>
        <taxon>Fusobacteriota</taxon>
        <taxon>Fusobacteriia</taxon>
        <taxon>Fusobacteriales</taxon>
        <taxon>Fusobacteriaceae</taxon>
        <taxon>Fusobacterium</taxon>
    </lineage>
</organism>
<dbReference type="AlphaFoldDB" id="A0A2B7YP69"/>
<reference evidence="1 2" key="1">
    <citation type="submission" date="2017-06" db="EMBL/GenBank/DDBJ databases">
        <title>Genome sequencing of Fusobacterium nucleatum subsp. polymorphum KCOM 1232 (=ChDC F37).</title>
        <authorList>
            <person name="Kook J.-K."/>
            <person name="Park S.-N."/>
            <person name="Lim Y.K."/>
            <person name="Roh H."/>
        </authorList>
    </citation>
    <scope>NUCLEOTIDE SEQUENCE [LARGE SCALE GENOMIC DNA]</scope>
    <source>
        <strain evidence="2">KCOM 1232 ( ChDC F37)</strain>
    </source>
</reference>
<evidence type="ECO:0000313" key="1">
    <source>
        <dbReference type="EMBL" id="PGH22652.1"/>
    </source>
</evidence>
<accession>A0A2B7YP69</accession>
<protein>
    <submittedName>
        <fullName evidence="1">Uncharacterized protein</fullName>
    </submittedName>
</protein>
<comment type="caution">
    <text evidence="1">The sequence shown here is derived from an EMBL/GenBank/DDBJ whole genome shotgun (WGS) entry which is preliminary data.</text>
</comment>
<evidence type="ECO:0000313" key="2">
    <source>
        <dbReference type="Proteomes" id="UP000222862"/>
    </source>
</evidence>
<dbReference type="RefSeq" id="WP_098702695.1">
    <property type="nucleotide sequence ID" value="NZ_NJGI01000001.1"/>
</dbReference>
<name>A0A2B7YP69_FUSNP</name>
<sequence>MKRISFPIDILGLTLKEIILIIREAVKKSVGKKKAEELIRAVDVSIGVKVGLEGTRIRLNNYTKYH</sequence>
<dbReference type="EMBL" id="NJGI01000001">
    <property type="protein sequence ID" value="PGH22652.1"/>
    <property type="molecule type" value="Genomic_DNA"/>
</dbReference>
<dbReference type="Proteomes" id="UP000222862">
    <property type="component" value="Unassembled WGS sequence"/>
</dbReference>